<comment type="subcellular location">
    <subcellularLocation>
        <location evidence="1">Membrane</location>
        <topology evidence="1">Multi-pass membrane protein</topology>
    </subcellularLocation>
</comment>
<evidence type="ECO:0000256" key="8">
    <source>
        <dbReference type="SAM" id="SignalP"/>
    </source>
</evidence>
<dbReference type="PANTHER" id="PTHR42893">
    <property type="entry name" value="PROTEIN DETOXIFICATION 44, CHLOROPLASTIC-RELATED"/>
    <property type="match status" value="1"/>
</dbReference>
<keyword evidence="5 6" id="KW-0472">Membrane</keyword>
<dbReference type="InterPro" id="IPR002528">
    <property type="entry name" value="MATE_fam"/>
</dbReference>
<feature type="transmembrane region" description="Helical" evidence="6">
    <location>
        <begin position="102"/>
        <end position="124"/>
    </location>
</feature>
<evidence type="ECO:0000256" key="2">
    <source>
        <dbReference type="ARBA" id="ARBA00010199"/>
    </source>
</evidence>
<keyword evidence="8" id="KW-0732">Signal</keyword>
<accession>I0YVV1</accession>
<dbReference type="PANTHER" id="PTHR42893:SF46">
    <property type="entry name" value="PROTEIN DETOXIFICATION 44, CHLOROPLASTIC"/>
    <property type="match status" value="1"/>
</dbReference>
<feature type="transmembrane region" description="Helical" evidence="6">
    <location>
        <begin position="77"/>
        <end position="96"/>
    </location>
</feature>
<sequence length="449" mass="47049">MFNFCGMLFNFLVVVTTPLVAAAVAQNDFEKKMGAAPEVAVHALAYLRCRAVACPALLGLFVATGSFRGFQDTKTPLYSAVLSNVANFLMDILFIFGLGWGVAGAALATSVSQYVGVGAMLFLLHRKRILNFADMLRIPSIGDVAPLLRAGLAVSLRNISTMGVILYGTTMVSTMGTATLAAHEISRQVFIFSIQFFSCLDVTAQSLVASQLGKNKRSTARAVLLRILQIALGLSFTLMAALTLGRSAIPRVFTSDLEVIAVTQRVMPLLAFFMPFDAAAAVMDGGLLGASETAYASRATLVVAGCVYGLLSVVPRMYPGLFGVWLSLKGLSVGRTLAASYRLASARSPLSKEVAGSSHAQAVPERSAAGAAASGAAFTGQCDQHLQQDASSGAGVHGELLAAQEYLQDGSAVGDEQIHSVSSNNIVAGKIPREQGSLEVPTEKAQDVG</sequence>
<feature type="signal peptide" evidence="8">
    <location>
        <begin position="1"/>
        <end position="22"/>
    </location>
</feature>
<protein>
    <recommendedName>
        <fullName evidence="6">Protein DETOXIFICATION</fullName>
    </recommendedName>
    <alternativeName>
        <fullName evidence="6">Multidrug and toxic compound extrusion protein</fullName>
    </alternativeName>
</protein>
<dbReference type="KEGG" id="csl:COCSUDRAFT_83477"/>
<dbReference type="Proteomes" id="UP000007264">
    <property type="component" value="Unassembled WGS sequence"/>
</dbReference>
<dbReference type="Pfam" id="PF01554">
    <property type="entry name" value="MatE"/>
    <property type="match status" value="2"/>
</dbReference>
<evidence type="ECO:0000256" key="4">
    <source>
        <dbReference type="ARBA" id="ARBA00022989"/>
    </source>
</evidence>
<reference evidence="9 10" key="1">
    <citation type="journal article" date="2012" name="Genome Biol.">
        <title>The genome of the polar eukaryotic microalga coccomyxa subellipsoidea reveals traits of cold adaptation.</title>
        <authorList>
            <person name="Blanc G."/>
            <person name="Agarkova I."/>
            <person name="Grimwood J."/>
            <person name="Kuo A."/>
            <person name="Brueggeman A."/>
            <person name="Dunigan D."/>
            <person name="Gurnon J."/>
            <person name="Ladunga I."/>
            <person name="Lindquist E."/>
            <person name="Lucas S."/>
            <person name="Pangilinan J."/>
            <person name="Proschold T."/>
            <person name="Salamov A."/>
            <person name="Schmutz J."/>
            <person name="Weeks D."/>
            <person name="Yamada T."/>
            <person name="Claverie J.M."/>
            <person name="Grigoriev I."/>
            <person name="Van Etten J."/>
            <person name="Lomsadze A."/>
            <person name="Borodovsky M."/>
        </authorList>
    </citation>
    <scope>NUCLEOTIDE SEQUENCE [LARGE SCALE GENOMIC DNA]</scope>
    <source>
        <strain evidence="9 10">C-169</strain>
    </source>
</reference>
<dbReference type="GO" id="GO:0015297">
    <property type="term" value="F:antiporter activity"/>
    <property type="evidence" value="ECO:0007669"/>
    <property type="project" value="InterPro"/>
</dbReference>
<evidence type="ECO:0000256" key="7">
    <source>
        <dbReference type="SAM" id="MobiDB-lite"/>
    </source>
</evidence>
<name>I0YVV1_COCSC</name>
<dbReference type="GeneID" id="17040445"/>
<dbReference type="OrthoDB" id="2126698at2759"/>
<dbReference type="AlphaFoldDB" id="I0YVV1"/>
<comment type="caution">
    <text evidence="6">Lacks conserved residue(s) required for the propagation of feature annotation.</text>
</comment>
<dbReference type="NCBIfam" id="TIGR00797">
    <property type="entry name" value="matE"/>
    <property type="match status" value="1"/>
</dbReference>
<organism evidence="9 10">
    <name type="scientific">Coccomyxa subellipsoidea (strain C-169)</name>
    <name type="common">Green microalga</name>
    <dbReference type="NCBI Taxonomy" id="574566"/>
    <lineage>
        <taxon>Eukaryota</taxon>
        <taxon>Viridiplantae</taxon>
        <taxon>Chlorophyta</taxon>
        <taxon>core chlorophytes</taxon>
        <taxon>Trebouxiophyceae</taxon>
        <taxon>Trebouxiophyceae incertae sedis</taxon>
        <taxon>Coccomyxaceae</taxon>
        <taxon>Coccomyxa</taxon>
        <taxon>Coccomyxa subellipsoidea</taxon>
    </lineage>
</organism>
<comment type="caution">
    <text evidence="9">The sequence shown here is derived from an EMBL/GenBank/DDBJ whole genome shotgun (WGS) entry which is preliminary data.</text>
</comment>
<keyword evidence="4 6" id="KW-1133">Transmembrane helix</keyword>
<dbReference type="GO" id="GO:0042910">
    <property type="term" value="F:xenobiotic transmembrane transporter activity"/>
    <property type="evidence" value="ECO:0007669"/>
    <property type="project" value="InterPro"/>
</dbReference>
<evidence type="ECO:0000313" key="9">
    <source>
        <dbReference type="EMBL" id="EIE22520.1"/>
    </source>
</evidence>
<keyword evidence="3 6" id="KW-0812">Transmembrane</keyword>
<evidence type="ECO:0000256" key="6">
    <source>
        <dbReference type="RuleBase" id="RU004914"/>
    </source>
</evidence>
<evidence type="ECO:0000256" key="1">
    <source>
        <dbReference type="ARBA" id="ARBA00004141"/>
    </source>
</evidence>
<comment type="similarity">
    <text evidence="2 6">Belongs to the multi antimicrobial extrusion (MATE) (TC 2.A.66.1) family.</text>
</comment>
<evidence type="ECO:0000313" key="10">
    <source>
        <dbReference type="Proteomes" id="UP000007264"/>
    </source>
</evidence>
<gene>
    <name evidence="9" type="ORF">COCSUDRAFT_83477</name>
</gene>
<dbReference type="InterPro" id="IPR044644">
    <property type="entry name" value="DinF-like"/>
</dbReference>
<feature type="transmembrane region" description="Helical" evidence="6">
    <location>
        <begin position="222"/>
        <end position="245"/>
    </location>
</feature>
<dbReference type="eggNOG" id="KOG1347">
    <property type="taxonomic scope" value="Eukaryota"/>
</dbReference>
<feature type="transmembrane region" description="Helical" evidence="6">
    <location>
        <begin position="45"/>
        <end position="65"/>
    </location>
</feature>
<evidence type="ECO:0000256" key="3">
    <source>
        <dbReference type="ARBA" id="ARBA00022692"/>
    </source>
</evidence>
<dbReference type="RefSeq" id="XP_005647064.1">
    <property type="nucleotide sequence ID" value="XM_005647007.1"/>
</dbReference>
<dbReference type="GO" id="GO:0016020">
    <property type="term" value="C:membrane"/>
    <property type="evidence" value="ECO:0007669"/>
    <property type="project" value="UniProtKB-SubCell"/>
</dbReference>
<keyword evidence="10" id="KW-1185">Reference proteome</keyword>
<proteinExistence type="inferred from homology"/>
<dbReference type="STRING" id="574566.I0YVV1"/>
<evidence type="ECO:0000256" key="5">
    <source>
        <dbReference type="ARBA" id="ARBA00023136"/>
    </source>
</evidence>
<dbReference type="EMBL" id="AGSI01000010">
    <property type="protein sequence ID" value="EIE22520.1"/>
    <property type="molecule type" value="Genomic_DNA"/>
</dbReference>
<feature type="region of interest" description="Disordered" evidence="7">
    <location>
        <begin position="423"/>
        <end position="449"/>
    </location>
</feature>
<feature type="chain" id="PRO_5003636695" description="Protein DETOXIFICATION" evidence="8">
    <location>
        <begin position="23"/>
        <end position="449"/>
    </location>
</feature>